<evidence type="ECO:0000313" key="3">
    <source>
        <dbReference type="Proteomes" id="UP001138793"/>
    </source>
</evidence>
<dbReference type="OrthoDB" id="9801056at2"/>
<dbReference type="InterPro" id="IPR001509">
    <property type="entry name" value="Epimerase_deHydtase"/>
</dbReference>
<dbReference type="Gene3D" id="3.40.50.720">
    <property type="entry name" value="NAD(P)-binding Rossmann-like Domain"/>
    <property type="match status" value="1"/>
</dbReference>
<dbReference type="SUPFAM" id="SSF51735">
    <property type="entry name" value="NAD(P)-binding Rossmann-fold domains"/>
    <property type="match status" value="1"/>
</dbReference>
<dbReference type="PANTHER" id="PTHR43245">
    <property type="entry name" value="BIFUNCTIONAL POLYMYXIN RESISTANCE PROTEIN ARNA"/>
    <property type="match status" value="1"/>
</dbReference>
<protein>
    <submittedName>
        <fullName evidence="2">UDP-glucose 4-epimerase</fullName>
        <ecNumber evidence="2">5.1.3.2</ecNumber>
    </submittedName>
</protein>
<reference evidence="2" key="1">
    <citation type="submission" date="2021-03" db="EMBL/GenBank/DDBJ databases">
        <title>Genomic Encyclopedia of Type Strains, Phase IV (KMG-IV): sequencing the most valuable type-strain genomes for metagenomic binning, comparative biology and taxonomic classification.</title>
        <authorList>
            <person name="Goeker M."/>
        </authorList>
    </citation>
    <scope>NUCLEOTIDE SEQUENCE</scope>
    <source>
        <strain evidence="2">DSM 107338</strain>
    </source>
</reference>
<organism evidence="2 3">
    <name type="scientific">Oceanobacillus polygoni</name>
    <dbReference type="NCBI Taxonomy" id="1235259"/>
    <lineage>
        <taxon>Bacteria</taxon>
        <taxon>Bacillati</taxon>
        <taxon>Bacillota</taxon>
        <taxon>Bacilli</taxon>
        <taxon>Bacillales</taxon>
        <taxon>Bacillaceae</taxon>
        <taxon>Oceanobacillus</taxon>
    </lineage>
</organism>
<dbReference type="GO" id="GO:0003978">
    <property type="term" value="F:UDP-glucose 4-epimerase activity"/>
    <property type="evidence" value="ECO:0007669"/>
    <property type="project" value="UniProtKB-EC"/>
</dbReference>
<dbReference type="InterPro" id="IPR050177">
    <property type="entry name" value="Lipid_A_modif_metabolic_enz"/>
</dbReference>
<sequence length="288" mass="33229">MKRILITGKNSYVGNSFEKWLEKFPEKYMIEKISLRDESWRKQDLSIYDVILHVAGIAHITETKENENLYYTVNSDLAYEVAKKAKDDGTKHFIFLSSMSVYGIDTGVIDHDTIPKPNSNYGKSKFQAEVLIGSLGNDSFKIAILRPPMIYGKGCKGNYPRLAKLAAKTPMFPNIDNKRSMIYIDNLSEFIRNIIDNYEKGIFCPQNKEYVNTSNLVWEISQALGKNIRLTKFFNLLINNLNHTTINKVFGELIYEKKISNFEKDYNIIGFKESIHLTECGDKYNDRI</sequence>
<dbReference type="PANTHER" id="PTHR43245:SF58">
    <property type="entry name" value="BLL5923 PROTEIN"/>
    <property type="match status" value="1"/>
</dbReference>
<evidence type="ECO:0000313" key="2">
    <source>
        <dbReference type="EMBL" id="MBP2075901.1"/>
    </source>
</evidence>
<dbReference type="EC" id="5.1.3.2" evidence="2"/>
<evidence type="ECO:0000259" key="1">
    <source>
        <dbReference type="Pfam" id="PF01370"/>
    </source>
</evidence>
<keyword evidence="2" id="KW-0413">Isomerase</keyword>
<feature type="domain" description="NAD-dependent epimerase/dehydratase" evidence="1">
    <location>
        <begin position="30"/>
        <end position="200"/>
    </location>
</feature>
<comment type="caution">
    <text evidence="2">The sequence shown here is derived from an EMBL/GenBank/DDBJ whole genome shotgun (WGS) entry which is preliminary data.</text>
</comment>
<dbReference type="Pfam" id="PF01370">
    <property type="entry name" value="Epimerase"/>
    <property type="match status" value="1"/>
</dbReference>
<accession>A0A9X0YS00</accession>
<dbReference type="EMBL" id="JAGGMB010000001">
    <property type="protein sequence ID" value="MBP2075901.1"/>
    <property type="molecule type" value="Genomic_DNA"/>
</dbReference>
<dbReference type="AlphaFoldDB" id="A0A9X0YS00"/>
<dbReference type="InterPro" id="IPR036291">
    <property type="entry name" value="NAD(P)-bd_dom_sf"/>
</dbReference>
<gene>
    <name evidence="2" type="ORF">J2Z64_000112</name>
</gene>
<proteinExistence type="predicted"/>
<keyword evidence="3" id="KW-1185">Reference proteome</keyword>
<dbReference type="RefSeq" id="WP_149474860.1">
    <property type="nucleotide sequence ID" value="NZ_JAGGMB010000001.1"/>
</dbReference>
<dbReference type="Proteomes" id="UP001138793">
    <property type="component" value="Unassembled WGS sequence"/>
</dbReference>
<name>A0A9X0YS00_9BACI</name>